<accession>A0A4R7FPI2</accession>
<protein>
    <submittedName>
        <fullName evidence="2">Uncharacterized protein</fullName>
    </submittedName>
</protein>
<sequence>MTPRPQSTLSGATPVWDLSTVSQRRYTPRVRPSRTAPAAAGFGLAALGSATVLPAAPETRWFLVVALGLVAVLVGVAALRRRQTRRGLLLAIVGVLAPAIAVAAVAVQAAQAPATVTSSTVQRATLQPDSNALVPTPGFTTLAGERQVAMRDFLSATVLQLQTMHGSWAPLPTALAVSNGALVERDGVFQGTALGAVPESDRVTYQVSSDGTAFRLSVSSATDPRATIWADRALQLSTSG</sequence>
<keyword evidence="1" id="KW-0472">Membrane</keyword>
<organism evidence="2 3">
    <name type="scientific">Amnibacterium kyonggiense</name>
    <dbReference type="NCBI Taxonomy" id="595671"/>
    <lineage>
        <taxon>Bacteria</taxon>
        <taxon>Bacillati</taxon>
        <taxon>Actinomycetota</taxon>
        <taxon>Actinomycetes</taxon>
        <taxon>Micrococcales</taxon>
        <taxon>Microbacteriaceae</taxon>
        <taxon>Amnibacterium</taxon>
    </lineage>
</organism>
<feature type="transmembrane region" description="Helical" evidence="1">
    <location>
        <begin position="35"/>
        <end position="55"/>
    </location>
</feature>
<evidence type="ECO:0000313" key="3">
    <source>
        <dbReference type="Proteomes" id="UP000295344"/>
    </source>
</evidence>
<keyword evidence="1" id="KW-0812">Transmembrane</keyword>
<evidence type="ECO:0000313" key="2">
    <source>
        <dbReference type="EMBL" id="TDS79479.1"/>
    </source>
</evidence>
<feature type="transmembrane region" description="Helical" evidence="1">
    <location>
        <begin position="61"/>
        <end position="79"/>
    </location>
</feature>
<reference evidence="2 3" key="1">
    <citation type="submission" date="2019-03" db="EMBL/GenBank/DDBJ databases">
        <title>Genomic Encyclopedia of Archaeal and Bacterial Type Strains, Phase II (KMG-II): from individual species to whole genera.</title>
        <authorList>
            <person name="Goeker M."/>
        </authorList>
    </citation>
    <scope>NUCLEOTIDE SEQUENCE [LARGE SCALE GENOMIC DNA]</scope>
    <source>
        <strain evidence="2 3">DSM 24782</strain>
    </source>
</reference>
<dbReference type="EMBL" id="SOAM01000001">
    <property type="protein sequence ID" value="TDS79479.1"/>
    <property type="molecule type" value="Genomic_DNA"/>
</dbReference>
<feature type="transmembrane region" description="Helical" evidence="1">
    <location>
        <begin position="88"/>
        <end position="110"/>
    </location>
</feature>
<dbReference type="AlphaFoldDB" id="A0A4R7FPI2"/>
<evidence type="ECO:0000256" key="1">
    <source>
        <dbReference type="SAM" id="Phobius"/>
    </source>
</evidence>
<dbReference type="Proteomes" id="UP000295344">
    <property type="component" value="Unassembled WGS sequence"/>
</dbReference>
<comment type="caution">
    <text evidence="2">The sequence shown here is derived from an EMBL/GenBank/DDBJ whole genome shotgun (WGS) entry which is preliminary data.</text>
</comment>
<gene>
    <name evidence="2" type="ORF">CLV52_0008</name>
</gene>
<keyword evidence="3" id="KW-1185">Reference proteome</keyword>
<proteinExistence type="predicted"/>
<name>A0A4R7FPI2_9MICO</name>
<keyword evidence="1" id="KW-1133">Transmembrane helix</keyword>